<sequence length="551" mass="60912">MSMYKDFFGFAEAPFSIVPNARYIFLSERHREAINHLQAGLGNGGGFAMLTGEVGTGKTTVSKAILAGLPDDVRAGLLLNPTYSCSDLLESICDEYNLAYPENASLKVLTKAIHHYLLSNHEQGAQTLLVIDEAQHLAVDVLEQLRLLTNLETDTEKLLKVLLIGQPELQANLQTTELRQLAQRITGRYHLLPLSQDEVLQYIEFRCTKAGGKQNLFSMGAMKAVAKSTQGVPRLINLICDKSLQYAYQSGENSISAKLATLACQDVMAFQAPMSQSLSVERPGSKAVYSANSSLFATLVQVGFTALVSVGLAAGSYLATPQVMTWYQEQYGSQVKVEPSRKVAKIISVESSLQPYLSQAVDNVAAVQELYKVWGLKASIVDGNCSERNPGPYYCEQARADFSQIVKTDRPVVLKMRVGDENFYSVLYRVDGQSAELLMANKRIQVPRQWLEDNWQGEYQYLWYSPINQTLKPGQYGALVRVLDQQVSKAIGEPESGNDQFDAGLKGKVEAFQRWQGLDVDGIAGRNTLIKIDSIINKAAPRLRFEEGVKL</sequence>
<dbReference type="GO" id="GO:0016887">
    <property type="term" value="F:ATP hydrolysis activity"/>
    <property type="evidence" value="ECO:0007669"/>
    <property type="project" value="InterPro"/>
</dbReference>
<dbReference type="InterPro" id="IPR036366">
    <property type="entry name" value="PGBDSf"/>
</dbReference>
<dbReference type="SUPFAM" id="SSF47090">
    <property type="entry name" value="PGBD-like"/>
    <property type="match status" value="1"/>
</dbReference>
<dbReference type="Gene3D" id="3.90.70.10">
    <property type="entry name" value="Cysteine proteinases"/>
    <property type="match status" value="1"/>
</dbReference>
<dbReference type="InterPro" id="IPR049945">
    <property type="entry name" value="AAA_22"/>
</dbReference>
<evidence type="ECO:0000313" key="2">
    <source>
        <dbReference type="EMBL" id="SON48174.1"/>
    </source>
</evidence>
<dbReference type="Proteomes" id="UP000235828">
    <property type="component" value="Chromosome A"/>
</dbReference>
<dbReference type="InterPro" id="IPR048809">
    <property type="entry name" value="GspA_C39-like"/>
</dbReference>
<dbReference type="Gene3D" id="1.10.101.10">
    <property type="entry name" value="PGBD-like superfamily/PGBD"/>
    <property type="match status" value="1"/>
</dbReference>
<dbReference type="SUPFAM" id="SSF52540">
    <property type="entry name" value="P-loop containing nucleoside triphosphate hydrolases"/>
    <property type="match status" value="1"/>
</dbReference>
<dbReference type="InterPro" id="IPR036365">
    <property type="entry name" value="PGBD-like_sf"/>
</dbReference>
<dbReference type="Pfam" id="PF21327">
    <property type="entry name" value="GspA_C39-like"/>
    <property type="match status" value="1"/>
</dbReference>
<gene>
    <name evidence="2" type="ORF">VTAP4600_A0195</name>
</gene>
<dbReference type="PANTHER" id="PTHR35894">
    <property type="entry name" value="GENERAL SECRETION PATHWAY PROTEIN A-RELATED"/>
    <property type="match status" value="1"/>
</dbReference>
<feature type="domain" description="AAA+ ATPase" evidence="1">
    <location>
        <begin position="44"/>
        <end position="197"/>
    </location>
</feature>
<dbReference type="InterPro" id="IPR027417">
    <property type="entry name" value="P-loop_NTPase"/>
</dbReference>
<reference evidence="2 3" key="1">
    <citation type="submission" date="2017-10" db="EMBL/GenBank/DDBJ databases">
        <authorList>
            <person name="Banno H."/>
            <person name="Chua N.-H."/>
        </authorList>
    </citation>
    <scope>NUCLEOTIDE SEQUENCE [LARGE SCALE GENOMIC DNA]</scope>
    <source>
        <strain evidence="2">Vibrio tapetis CECT4600</strain>
    </source>
</reference>
<dbReference type="Gene3D" id="3.40.50.300">
    <property type="entry name" value="P-loop containing nucleotide triphosphate hydrolases"/>
    <property type="match status" value="1"/>
</dbReference>
<protein>
    <submittedName>
        <fullName evidence="2">Putative Type II secretory pathway, component ExeA</fullName>
    </submittedName>
</protein>
<dbReference type="PANTHER" id="PTHR35894:SF1">
    <property type="entry name" value="PHOSPHORIBULOKINASE _ URIDINE KINASE FAMILY"/>
    <property type="match status" value="1"/>
</dbReference>
<dbReference type="AlphaFoldDB" id="A0A2N8Z8E2"/>
<evidence type="ECO:0000259" key="1">
    <source>
        <dbReference type="SMART" id="SM00382"/>
    </source>
</evidence>
<dbReference type="InterPro" id="IPR002477">
    <property type="entry name" value="Peptidoglycan-bd-like"/>
</dbReference>
<accession>A0A2N8Z8E2</accession>
<evidence type="ECO:0000313" key="3">
    <source>
        <dbReference type="Proteomes" id="UP000235828"/>
    </source>
</evidence>
<proteinExistence type="predicted"/>
<dbReference type="CDD" id="cd00009">
    <property type="entry name" value="AAA"/>
    <property type="match status" value="1"/>
</dbReference>
<organism evidence="2 3">
    <name type="scientific">Vibrio tapetis subsp. tapetis</name>
    <dbReference type="NCBI Taxonomy" id="1671868"/>
    <lineage>
        <taxon>Bacteria</taxon>
        <taxon>Pseudomonadati</taxon>
        <taxon>Pseudomonadota</taxon>
        <taxon>Gammaproteobacteria</taxon>
        <taxon>Vibrionales</taxon>
        <taxon>Vibrionaceae</taxon>
        <taxon>Vibrio</taxon>
    </lineage>
</organism>
<dbReference type="SMART" id="SM00382">
    <property type="entry name" value="AAA"/>
    <property type="match status" value="1"/>
</dbReference>
<dbReference type="EMBL" id="LT960611">
    <property type="protein sequence ID" value="SON48174.1"/>
    <property type="molecule type" value="Genomic_DNA"/>
</dbReference>
<keyword evidence="3" id="KW-1185">Reference proteome</keyword>
<dbReference type="InterPro" id="IPR003593">
    <property type="entry name" value="AAA+_ATPase"/>
</dbReference>
<dbReference type="KEGG" id="vta:A0195"/>
<dbReference type="InterPro" id="IPR052026">
    <property type="entry name" value="ExeA_AAA_ATPase_DNA-bind"/>
</dbReference>
<name>A0A2N8Z8E2_9VIBR</name>
<dbReference type="Pfam" id="PF01471">
    <property type="entry name" value="PG_binding_1"/>
    <property type="match status" value="1"/>
</dbReference>
<dbReference type="Pfam" id="PF13401">
    <property type="entry name" value="AAA_22"/>
    <property type="match status" value="1"/>
</dbReference>